<keyword evidence="2" id="KW-0732">Signal</keyword>
<dbReference type="AlphaFoldDB" id="A0A176XJC8"/>
<feature type="region of interest" description="Disordered" evidence="1">
    <location>
        <begin position="34"/>
        <end position="76"/>
    </location>
</feature>
<feature type="signal peptide" evidence="2">
    <location>
        <begin position="1"/>
        <end position="23"/>
    </location>
</feature>
<reference evidence="3 4" key="1">
    <citation type="submission" date="2016-05" db="EMBL/GenBank/DDBJ databases">
        <authorList>
            <person name="Lavstsen T."/>
            <person name="Jespersen J.S."/>
        </authorList>
    </citation>
    <scope>NUCLEOTIDE SEQUENCE [LARGE SCALE GENOMIC DNA]</scope>
    <source>
        <strain evidence="3 4">KCJ1736</strain>
    </source>
</reference>
<evidence type="ECO:0008006" key="5">
    <source>
        <dbReference type="Google" id="ProtNLM"/>
    </source>
</evidence>
<name>A0A176XJC8_AGRTU</name>
<evidence type="ECO:0000313" key="3">
    <source>
        <dbReference type="EMBL" id="OAE49434.1"/>
    </source>
</evidence>
<comment type="caution">
    <text evidence="3">The sequence shown here is derived from an EMBL/GenBank/DDBJ whole genome shotgun (WGS) entry which is preliminary data.</text>
</comment>
<accession>A0A176XJC8</accession>
<evidence type="ECO:0000256" key="1">
    <source>
        <dbReference type="SAM" id="MobiDB-lite"/>
    </source>
</evidence>
<proteinExistence type="predicted"/>
<sequence>MNPIYIVVAAPLLLGGCTATSMMNDAASYDDAANPTLGAPPLRYQTPVSGYTARMPADPKPWRNQNDAQAPKGGAS</sequence>
<evidence type="ECO:0000256" key="2">
    <source>
        <dbReference type="SAM" id="SignalP"/>
    </source>
</evidence>
<dbReference type="RefSeq" id="WP_063947085.1">
    <property type="nucleotide sequence ID" value="NZ_CP072309.1"/>
</dbReference>
<feature type="chain" id="PRO_5008053492" description="Lipoprotein" evidence="2">
    <location>
        <begin position="24"/>
        <end position="76"/>
    </location>
</feature>
<evidence type="ECO:0000313" key="4">
    <source>
        <dbReference type="Proteomes" id="UP000077098"/>
    </source>
</evidence>
<dbReference type="EMBL" id="LXPS01000002">
    <property type="protein sequence ID" value="OAE49434.1"/>
    <property type="molecule type" value="Genomic_DNA"/>
</dbReference>
<organism evidence="3 4">
    <name type="scientific">Agrobacterium tumefaciens</name>
    <dbReference type="NCBI Taxonomy" id="358"/>
    <lineage>
        <taxon>Bacteria</taxon>
        <taxon>Pseudomonadati</taxon>
        <taxon>Pseudomonadota</taxon>
        <taxon>Alphaproteobacteria</taxon>
        <taxon>Hyphomicrobiales</taxon>
        <taxon>Rhizobiaceae</taxon>
        <taxon>Rhizobium/Agrobacterium group</taxon>
        <taxon>Agrobacterium</taxon>
        <taxon>Agrobacterium tumefaciens complex</taxon>
    </lineage>
</organism>
<protein>
    <recommendedName>
        <fullName evidence="5">Lipoprotein</fullName>
    </recommendedName>
</protein>
<dbReference type="Proteomes" id="UP000077098">
    <property type="component" value="Unassembled WGS sequence"/>
</dbReference>
<gene>
    <name evidence="3" type="ORF">A7J57_18740</name>
</gene>